<dbReference type="EMBL" id="CP111024">
    <property type="protein sequence ID" value="WAR24635.1"/>
    <property type="molecule type" value="Genomic_DNA"/>
</dbReference>
<reference evidence="3" key="1">
    <citation type="submission" date="2022-11" db="EMBL/GenBank/DDBJ databases">
        <title>Centuries of genome instability and evolution in soft-shell clam transmissible cancer (bioRxiv).</title>
        <authorList>
            <person name="Hart S.F.M."/>
            <person name="Yonemitsu M.A."/>
            <person name="Giersch R.M."/>
            <person name="Beal B.F."/>
            <person name="Arriagada G."/>
            <person name="Davis B.W."/>
            <person name="Ostrander E.A."/>
            <person name="Goff S.P."/>
            <person name="Metzger M.J."/>
        </authorList>
    </citation>
    <scope>NUCLEOTIDE SEQUENCE</scope>
    <source>
        <strain evidence="3">MELC-2E11</strain>
        <tissue evidence="3">Siphon/mantle</tissue>
    </source>
</reference>
<feature type="compositionally biased region" description="Polar residues" evidence="1">
    <location>
        <begin position="24"/>
        <end position="36"/>
    </location>
</feature>
<accession>A0ABY7FQZ6</accession>
<proteinExistence type="predicted"/>
<dbReference type="Pfam" id="PF00069">
    <property type="entry name" value="Pkinase"/>
    <property type="match status" value="1"/>
</dbReference>
<dbReference type="PANTHER" id="PTHR26392">
    <property type="entry name" value="MITOGEN-ACTIVATED PROTEIN KINASE KINASE KINASE 7-RELATED"/>
    <property type="match status" value="1"/>
</dbReference>
<evidence type="ECO:0000313" key="3">
    <source>
        <dbReference type="EMBL" id="WAR24635.1"/>
    </source>
</evidence>
<dbReference type="InterPro" id="IPR045063">
    <property type="entry name" value="Dynamin_N"/>
</dbReference>
<dbReference type="Proteomes" id="UP001164746">
    <property type="component" value="Chromosome 13"/>
</dbReference>
<evidence type="ECO:0000313" key="4">
    <source>
        <dbReference type="Proteomes" id="UP001164746"/>
    </source>
</evidence>
<name>A0ABY7FQZ6_MYAAR</name>
<dbReference type="PROSITE" id="PS50011">
    <property type="entry name" value="PROTEIN_KINASE_DOM"/>
    <property type="match status" value="1"/>
</dbReference>
<dbReference type="Gene3D" id="1.10.510.10">
    <property type="entry name" value="Transferase(Phosphotransferase) domain 1"/>
    <property type="match status" value="1"/>
</dbReference>
<evidence type="ECO:0000256" key="1">
    <source>
        <dbReference type="SAM" id="MobiDB-lite"/>
    </source>
</evidence>
<dbReference type="InterPro" id="IPR027417">
    <property type="entry name" value="P-loop_NTPase"/>
</dbReference>
<dbReference type="PANTHER" id="PTHR26392:SF92">
    <property type="entry name" value="PROTEIN KINASE DOMAIN-CONTAINING PROTEIN"/>
    <property type="match status" value="1"/>
</dbReference>
<feature type="domain" description="Protein kinase" evidence="2">
    <location>
        <begin position="783"/>
        <end position="1110"/>
    </location>
</feature>
<dbReference type="InterPro" id="IPR011009">
    <property type="entry name" value="Kinase-like_dom_sf"/>
</dbReference>
<evidence type="ECO:0000259" key="2">
    <source>
        <dbReference type="PROSITE" id="PS50011"/>
    </source>
</evidence>
<dbReference type="SUPFAM" id="SSF56112">
    <property type="entry name" value="Protein kinase-like (PK-like)"/>
    <property type="match status" value="1"/>
</dbReference>
<feature type="region of interest" description="Disordered" evidence="1">
    <location>
        <begin position="1"/>
        <end position="50"/>
    </location>
</feature>
<keyword evidence="4" id="KW-1185">Reference proteome</keyword>
<dbReference type="Gene3D" id="3.40.50.300">
    <property type="entry name" value="P-loop containing nucleotide triphosphate hydrolases"/>
    <property type="match status" value="1"/>
</dbReference>
<dbReference type="Gene3D" id="3.30.200.20">
    <property type="entry name" value="Phosphorylase Kinase, domain 1"/>
    <property type="match status" value="1"/>
</dbReference>
<gene>
    <name evidence="3" type="ORF">MAR_038304</name>
</gene>
<organism evidence="3 4">
    <name type="scientific">Mya arenaria</name>
    <name type="common">Soft-shell clam</name>
    <dbReference type="NCBI Taxonomy" id="6604"/>
    <lineage>
        <taxon>Eukaryota</taxon>
        <taxon>Metazoa</taxon>
        <taxon>Spiralia</taxon>
        <taxon>Lophotrochozoa</taxon>
        <taxon>Mollusca</taxon>
        <taxon>Bivalvia</taxon>
        <taxon>Autobranchia</taxon>
        <taxon>Heteroconchia</taxon>
        <taxon>Euheterodonta</taxon>
        <taxon>Imparidentia</taxon>
        <taxon>Neoheterodontei</taxon>
        <taxon>Myida</taxon>
        <taxon>Myoidea</taxon>
        <taxon>Myidae</taxon>
        <taxon>Mya</taxon>
    </lineage>
</organism>
<feature type="compositionally biased region" description="Basic and acidic residues" evidence="1">
    <location>
        <begin position="11"/>
        <end position="23"/>
    </location>
</feature>
<dbReference type="SMART" id="SM00220">
    <property type="entry name" value="S_TKc"/>
    <property type="match status" value="1"/>
</dbReference>
<protein>
    <submittedName>
        <fullName evidence="3">STY8-like protein</fullName>
    </submittedName>
</protein>
<dbReference type="InterPro" id="IPR000719">
    <property type="entry name" value="Prot_kinase_dom"/>
</dbReference>
<sequence>MADGGSLQREIYSREESQKDNTKDGTNVIGNSTDTMNGDADDATALDPGSDIRLEDVESMDLGDVFDFLEAREVPCPDVVDLKEMHDLVRRTLRQEADNAPSCPAAGADDGRDGHLAEALTKDTVMKQELAEIYDRVIPFIRTGLNADLRDPLIKLYGTNFEARLEQNRRELVNGDCPIVVAGETSAGKSSLLNLLLGTDILPHSLLSSTSTICCLHNIRSTDRRRFVVYPEGGGASVCHNIEEGREKEALEKLKVAVSENRSNPGDYCSQVDIYWPIPLLGENTQVTIVDTPGVGESGNMTSRLFRYLPNAIAFIYVLNSANAGGIQEDKLIEIVREQQRDAKRGGMSGFDPACTMFVCNKWDIVEDREGRQPGTENKVWEDTLDKLEKYFPNYNRNHVYKMYTTQARRYQANKMGRTEKLKRLMEGFEQLVPASLLGKITKHYRWLDKLLERLQSFVATRINRARDSDEEKQRLHDTVTKRLNTLSMDAGKVKDSLMKRAREACEDMSRLLHGHLNTPEVQDQLKHWTDLEAPSLEADDFEATRFKGDNAIMERIRGKIRDWGHETGHVRHALEDLTRRFREKCRLLSEETKKLEVIIEGDPLGDDVAFPLGRKSVAVEDTQLFSKSEKIILVVAAPLWVPIVTAASLLFLPVGVGMLIRESIKVKSQRVAYEADKAGSMRKWTELIMSAMFTRENIKEFIFETYFNMFEMKINELCDKKIPDLIAADREQVRNIQKDRRTAKEILDDFKPVQEKLMTILGHLRLYELRHVATDVIDVTQLRREREAGSGNFSTVYKARLELPGEGGSRVVALKVLKRRLDGEEMYTQLTEVESLRRLKHENIVELMGVCYSDLLPPFGAQGEPEPQSAPKLMMVLEHCDTSLETLVFDNEDLKCGSQSDNRRKDALAFYQRTAAGICEGLTYIHDKKYAHRDLKLSNVLSIPLVYRHFWDVMRTCWSGIGPYRAVFYTQPIGAPQSLGQEMKGHIAKLCDLGFARQEVDITGTFVGTMSHMSPEMLSNKRYTYKTDIYSLGILLWELWYGRYVYSEDEYRTIHWTVLIDAIKAGTRPRCDKKYAMVDSLREIVEKCWDNDPTIRPEARDVAVIINAL</sequence>
<dbReference type="Pfam" id="PF00350">
    <property type="entry name" value="Dynamin_N"/>
    <property type="match status" value="1"/>
</dbReference>
<dbReference type="SUPFAM" id="SSF52540">
    <property type="entry name" value="P-loop containing nucleoside triphosphate hydrolases"/>
    <property type="match status" value="1"/>
</dbReference>